<evidence type="ECO:0000313" key="8">
    <source>
        <dbReference type="Proteomes" id="UP000036681"/>
    </source>
</evidence>
<keyword evidence="4" id="KW-0274">FAD</keyword>
<evidence type="ECO:0000256" key="6">
    <source>
        <dbReference type="ARBA" id="ARBA00038897"/>
    </source>
</evidence>
<dbReference type="GO" id="GO:0008720">
    <property type="term" value="F:D-lactate dehydrogenase (NAD+) activity"/>
    <property type="evidence" value="ECO:0007669"/>
    <property type="project" value="TreeGrafter"/>
</dbReference>
<keyword evidence="8" id="KW-1185">Reference proteome</keyword>
<dbReference type="InterPro" id="IPR004113">
    <property type="entry name" value="FAD-bd_oxidored_4_C"/>
</dbReference>
<organism evidence="8 9">
    <name type="scientific">Ascaris lumbricoides</name>
    <name type="common">Giant roundworm</name>
    <dbReference type="NCBI Taxonomy" id="6252"/>
    <lineage>
        <taxon>Eukaryota</taxon>
        <taxon>Metazoa</taxon>
        <taxon>Ecdysozoa</taxon>
        <taxon>Nematoda</taxon>
        <taxon>Chromadorea</taxon>
        <taxon>Rhabditida</taxon>
        <taxon>Spirurina</taxon>
        <taxon>Ascaridomorpha</taxon>
        <taxon>Ascaridoidea</taxon>
        <taxon>Ascarididae</taxon>
        <taxon>Ascaris</taxon>
    </lineage>
</organism>
<evidence type="ECO:0000256" key="2">
    <source>
        <dbReference type="ARBA" id="ARBA00008000"/>
    </source>
</evidence>
<dbReference type="Pfam" id="PF02913">
    <property type="entry name" value="FAD-oxidase_C"/>
    <property type="match status" value="1"/>
</dbReference>
<comment type="cofactor">
    <cofactor evidence="1">
        <name>FAD</name>
        <dbReference type="ChEBI" id="CHEBI:57692"/>
    </cofactor>
</comment>
<dbReference type="GO" id="GO:0050660">
    <property type="term" value="F:flavin adenine dinucleotide binding"/>
    <property type="evidence" value="ECO:0007669"/>
    <property type="project" value="InterPro"/>
</dbReference>
<sequence length="209" mass="23096">MDHRMVIACNKFSHLTLAETPALFLEFSGNTDEEVKYMANFVGNICAENGGSDFKWSHLPEEIDALWSARHNAYYAILSERKGYKISFSTDVCVPISKLADVITETRKDIDNSGMIGGIVGHVGDGNFHCMFPVDESNPEEMKIIWGLSDRVVKRALAVGGTCTGEHGIGLGKREYLKSEFGEVALNTMKALKKVLDPNSIMNPGKIFF</sequence>
<dbReference type="PANTHER" id="PTHR11748">
    <property type="entry name" value="D-LACTATE DEHYDROGENASE"/>
    <property type="match status" value="1"/>
</dbReference>
<keyword evidence="5" id="KW-0560">Oxidoreductase</keyword>
<dbReference type="EC" id="1.1.2.4" evidence="6"/>
<evidence type="ECO:0000259" key="7">
    <source>
        <dbReference type="Pfam" id="PF02913"/>
    </source>
</evidence>
<dbReference type="GO" id="GO:0004458">
    <property type="term" value="F:D-lactate dehydrogenase (cytochrome) activity"/>
    <property type="evidence" value="ECO:0007669"/>
    <property type="project" value="UniProtKB-EC"/>
</dbReference>
<evidence type="ECO:0000256" key="1">
    <source>
        <dbReference type="ARBA" id="ARBA00001974"/>
    </source>
</evidence>
<dbReference type="FunFam" id="3.30.70.2740:FF:000001">
    <property type="entry name" value="D-lactate dehydrogenase mitochondrial"/>
    <property type="match status" value="1"/>
</dbReference>
<evidence type="ECO:0000256" key="3">
    <source>
        <dbReference type="ARBA" id="ARBA00022630"/>
    </source>
</evidence>
<dbReference type="AlphaFoldDB" id="A0A0M3IHM6"/>
<feature type="domain" description="FAD-binding oxidoreductase/transferase type 4 C-terminal" evidence="7">
    <location>
        <begin position="1"/>
        <end position="207"/>
    </location>
</feature>
<accession>A0A0M3IHM6</accession>
<protein>
    <recommendedName>
        <fullName evidence="6">D-lactate dehydrogenase (cytochrome)</fullName>
        <ecNumber evidence="6">1.1.2.4</ecNumber>
    </recommendedName>
</protein>
<dbReference type="WBParaSite" id="ALUE_0001793401-mRNA-1">
    <property type="protein sequence ID" value="ALUE_0001793401-mRNA-1"/>
    <property type="gene ID" value="ALUE_0001793401"/>
</dbReference>
<dbReference type="InterPro" id="IPR016171">
    <property type="entry name" value="Vanillyl_alc_oxidase_C-sub2"/>
</dbReference>
<dbReference type="InterPro" id="IPR016164">
    <property type="entry name" value="FAD-linked_Oxase-like_C"/>
</dbReference>
<proteinExistence type="inferred from homology"/>
<dbReference type="Gene3D" id="3.30.70.2740">
    <property type="match status" value="1"/>
</dbReference>
<dbReference type="PANTHER" id="PTHR11748:SF111">
    <property type="entry name" value="D-LACTATE DEHYDROGENASE, MITOCHONDRIAL-RELATED"/>
    <property type="match status" value="1"/>
</dbReference>
<comment type="similarity">
    <text evidence="2">Belongs to the FAD-binding oxidoreductase/transferase type 4 family.</text>
</comment>
<name>A0A0M3IHM6_ASCLU</name>
<dbReference type="Proteomes" id="UP000036681">
    <property type="component" value="Unplaced"/>
</dbReference>
<evidence type="ECO:0000313" key="9">
    <source>
        <dbReference type="WBParaSite" id="ALUE_0001793401-mRNA-1"/>
    </source>
</evidence>
<keyword evidence="3" id="KW-0285">Flavoprotein</keyword>
<dbReference type="Gene3D" id="1.10.45.10">
    <property type="entry name" value="Vanillyl-alcohol Oxidase, Chain A, domain 4"/>
    <property type="match status" value="1"/>
</dbReference>
<dbReference type="GO" id="GO:0005739">
    <property type="term" value="C:mitochondrion"/>
    <property type="evidence" value="ECO:0007669"/>
    <property type="project" value="TreeGrafter"/>
</dbReference>
<evidence type="ECO:0000256" key="5">
    <source>
        <dbReference type="ARBA" id="ARBA00023002"/>
    </source>
</evidence>
<evidence type="ECO:0000256" key="4">
    <source>
        <dbReference type="ARBA" id="ARBA00022827"/>
    </source>
</evidence>
<dbReference type="SUPFAM" id="SSF55103">
    <property type="entry name" value="FAD-linked oxidases, C-terminal domain"/>
    <property type="match status" value="1"/>
</dbReference>
<dbReference type="GO" id="GO:1903457">
    <property type="term" value="P:lactate catabolic process"/>
    <property type="evidence" value="ECO:0007669"/>
    <property type="project" value="TreeGrafter"/>
</dbReference>
<dbReference type="FunFam" id="1.10.45.10:FF:000001">
    <property type="entry name" value="D-lactate dehydrogenase mitochondrial"/>
    <property type="match status" value="1"/>
</dbReference>
<reference evidence="9" key="1">
    <citation type="submission" date="2017-02" db="UniProtKB">
        <authorList>
            <consortium name="WormBaseParasite"/>
        </authorList>
    </citation>
    <scope>IDENTIFICATION</scope>
</reference>